<dbReference type="STRING" id="1548749.LS48_13745"/>
<dbReference type="InterPro" id="IPR025990">
    <property type="entry name" value="zinc_ribbon_bacterial"/>
</dbReference>
<dbReference type="RefSeq" id="WP_062623070.1">
    <property type="nucleotide sequence ID" value="NZ_JRWG01000012.1"/>
</dbReference>
<reference evidence="1 2" key="2">
    <citation type="journal article" date="2016" name="Int. J. Syst. Evol. Microbiol.">
        <title>Vitellibacter aquimaris sp. nov., a marine bacterium isolated from seawater.</title>
        <authorList>
            <person name="Thevarajoo S."/>
            <person name="Selvaratnam C."/>
            <person name="Goh K.M."/>
            <person name="Hong K.W."/>
            <person name="Chan X.Y."/>
            <person name="Chan K.G."/>
            <person name="Chong C.S."/>
        </authorList>
    </citation>
    <scope>NUCLEOTIDE SEQUENCE [LARGE SCALE GENOMIC DNA]</scope>
    <source>
        <strain evidence="1 2">D-24</strain>
    </source>
</reference>
<keyword evidence="2" id="KW-1185">Reference proteome</keyword>
<protein>
    <submittedName>
        <fullName evidence="1">Cysteine-rich CPXCG superfamily protein</fullName>
    </submittedName>
</protein>
<evidence type="ECO:0000313" key="1">
    <source>
        <dbReference type="EMBL" id="KXN98043.1"/>
    </source>
</evidence>
<comment type="caution">
    <text evidence="1">The sequence shown here is derived from an EMBL/GenBank/DDBJ whole genome shotgun (WGS) entry which is preliminary data.</text>
</comment>
<dbReference type="PATRIC" id="fig|1548749.3.peg.2871"/>
<dbReference type="Pfam" id="PF14255">
    <property type="entry name" value="Zn_ribbon_21"/>
    <property type="match status" value="1"/>
</dbReference>
<evidence type="ECO:0000313" key="2">
    <source>
        <dbReference type="Proteomes" id="UP000070138"/>
    </source>
</evidence>
<dbReference type="OrthoDB" id="9814566at2"/>
<sequence>MYEHFFQCPHCWGEISMLLDTSVRHQKYIEDCEICCNPIELEVTFQDGELIGFSVNSIGQ</sequence>
<dbReference type="Proteomes" id="UP000070138">
    <property type="component" value="Unassembled WGS sequence"/>
</dbReference>
<gene>
    <name evidence="1" type="ORF">LS48_13745</name>
</gene>
<proteinExistence type="predicted"/>
<organism evidence="1 2">
    <name type="scientific">Aequorivita aquimaris</name>
    <dbReference type="NCBI Taxonomy" id="1548749"/>
    <lineage>
        <taxon>Bacteria</taxon>
        <taxon>Pseudomonadati</taxon>
        <taxon>Bacteroidota</taxon>
        <taxon>Flavobacteriia</taxon>
        <taxon>Flavobacteriales</taxon>
        <taxon>Flavobacteriaceae</taxon>
        <taxon>Aequorivita</taxon>
    </lineage>
</organism>
<dbReference type="AlphaFoldDB" id="A0A137REY4"/>
<accession>A0A137REY4</accession>
<dbReference type="EMBL" id="JRWG01000012">
    <property type="protein sequence ID" value="KXN98043.1"/>
    <property type="molecule type" value="Genomic_DNA"/>
</dbReference>
<reference evidence="2" key="1">
    <citation type="submission" date="2014-10" db="EMBL/GenBank/DDBJ databases">
        <title>Genome sequencing of Vitellibacter sp. D-24.</title>
        <authorList>
            <person name="Thevarajoo S."/>
            <person name="Selvaratnam C."/>
            <person name="Goh K.M."/>
            <person name="Chong C.S."/>
        </authorList>
    </citation>
    <scope>NUCLEOTIDE SEQUENCE [LARGE SCALE GENOMIC DNA]</scope>
    <source>
        <strain evidence="2">D-24</strain>
    </source>
</reference>
<name>A0A137REY4_9FLAO</name>